<proteinExistence type="predicted"/>
<reference evidence="2 3" key="1">
    <citation type="submission" date="2024-01" db="EMBL/GenBank/DDBJ databases">
        <title>The genomes of 5 underutilized Papilionoideae crops provide insights into root nodulation and disease resistance.</title>
        <authorList>
            <person name="Yuan L."/>
        </authorList>
    </citation>
    <scope>NUCLEOTIDE SEQUENCE [LARGE SCALE GENOMIC DNA]</scope>
    <source>
        <strain evidence="2">LY-2023</strain>
        <tissue evidence="2">Leaf</tissue>
    </source>
</reference>
<dbReference type="EMBL" id="JAYKXN010000008">
    <property type="protein sequence ID" value="KAK7262852.1"/>
    <property type="molecule type" value="Genomic_DNA"/>
</dbReference>
<gene>
    <name evidence="2" type="ORF">RJT34_30433</name>
</gene>
<dbReference type="AlphaFoldDB" id="A0AAN9I1Z2"/>
<comment type="caution">
    <text evidence="2">The sequence shown here is derived from an EMBL/GenBank/DDBJ whole genome shotgun (WGS) entry which is preliminary data.</text>
</comment>
<evidence type="ECO:0000256" key="1">
    <source>
        <dbReference type="SAM" id="MobiDB-lite"/>
    </source>
</evidence>
<evidence type="ECO:0000313" key="2">
    <source>
        <dbReference type="EMBL" id="KAK7262852.1"/>
    </source>
</evidence>
<protein>
    <submittedName>
        <fullName evidence="2">Uncharacterized protein</fullName>
    </submittedName>
</protein>
<organism evidence="2 3">
    <name type="scientific">Clitoria ternatea</name>
    <name type="common">Butterfly pea</name>
    <dbReference type="NCBI Taxonomy" id="43366"/>
    <lineage>
        <taxon>Eukaryota</taxon>
        <taxon>Viridiplantae</taxon>
        <taxon>Streptophyta</taxon>
        <taxon>Embryophyta</taxon>
        <taxon>Tracheophyta</taxon>
        <taxon>Spermatophyta</taxon>
        <taxon>Magnoliopsida</taxon>
        <taxon>eudicotyledons</taxon>
        <taxon>Gunneridae</taxon>
        <taxon>Pentapetalae</taxon>
        <taxon>rosids</taxon>
        <taxon>fabids</taxon>
        <taxon>Fabales</taxon>
        <taxon>Fabaceae</taxon>
        <taxon>Papilionoideae</taxon>
        <taxon>50 kb inversion clade</taxon>
        <taxon>NPAAA clade</taxon>
        <taxon>indigoferoid/millettioid clade</taxon>
        <taxon>Phaseoleae</taxon>
        <taxon>Clitoria</taxon>
    </lineage>
</organism>
<sequence length="125" mass="14032">MNTGLSKDSPNVIHSSPSSFSPPNQHFCPAFSLVYAGFTRIGFRSTRRRCFSHSNKGFLGIRSSVPQANRSKASFACPWLLEGSRGEDRRTPQYRSRERDSGDVAFLNYGVRFLRERIFSGCSSS</sequence>
<evidence type="ECO:0000313" key="3">
    <source>
        <dbReference type="Proteomes" id="UP001359559"/>
    </source>
</evidence>
<feature type="region of interest" description="Disordered" evidence="1">
    <location>
        <begin position="1"/>
        <end position="24"/>
    </location>
</feature>
<dbReference type="Proteomes" id="UP001359559">
    <property type="component" value="Unassembled WGS sequence"/>
</dbReference>
<name>A0AAN9I1Z2_CLITE</name>
<keyword evidence="3" id="KW-1185">Reference proteome</keyword>
<accession>A0AAN9I1Z2</accession>